<evidence type="ECO:0000313" key="1">
    <source>
        <dbReference type="EMBL" id="MCI4676409.1"/>
    </source>
</evidence>
<protein>
    <recommendedName>
        <fullName evidence="3">HTH hxlR-type domain-containing protein</fullName>
    </recommendedName>
</protein>
<comment type="caution">
    <text evidence="1">The sequence shown here is derived from an EMBL/GenBank/DDBJ whole genome shotgun (WGS) entry which is preliminary data.</text>
</comment>
<dbReference type="RefSeq" id="WP_243072604.1">
    <property type="nucleotide sequence ID" value="NZ_JAIVFL010000001.1"/>
</dbReference>
<proteinExistence type="predicted"/>
<dbReference type="Proteomes" id="UP001139068">
    <property type="component" value="Unassembled WGS sequence"/>
</dbReference>
<reference evidence="1" key="1">
    <citation type="journal article" date="2022" name="ISME J.">
        <title>Identification of active gaseous-alkane degraders at natural gas seeps.</title>
        <authorList>
            <person name="Farhan Ul Haque M."/>
            <person name="Hernandez M."/>
            <person name="Crombie A.T."/>
            <person name="Murrell J.C."/>
        </authorList>
    </citation>
    <scope>NUCLEOTIDE SEQUENCE</scope>
    <source>
        <strain evidence="1">ANDR5</strain>
    </source>
</reference>
<keyword evidence="2" id="KW-1185">Reference proteome</keyword>
<sequence length="82" mass="9065">MTYDLRRLRGRGFITRIPHTHSYAITNHGLRTAMFLSAVHDPYLPTGLSHLADHATSPPLRAASRAYHTALENLSRTTGLAA</sequence>
<dbReference type="EMBL" id="JAIVFL010000001">
    <property type="protein sequence ID" value="MCI4676409.1"/>
    <property type="molecule type" value="Genomic_DNA"/>
</dbReference>
<evidence type="ECO:0008006" key="3">
    <source>
        <dbReference type="Google" id="ProtNLM"/>
    </source>
</evidence>
<accession>A0ABS9YYV1</accession>
<name>A0ABS9YYV1_9MYCO</name>
<evidence type="ECO:0000313" key="2">
    <source>
        <dbReference type="Proteomes" id="UP001139068"/>
    </source>
</evidence>
<gene>
    <name evidence="1" type="ORF">K9U37_16605</name>
</gene>
<organism evidence="1 2">
    <name type="scientific">Candidatus Mycolicibacterium alkanivorans</name>
    <dbReference type="NCBI Taxonomy" id="2954114"/>
    <lineage>
        <taxon>Bacteria</taxon>
        <taxon>Bacillati</taxon>
        <taxon>Actinomycetota</taxon>
        <taxon>Actinomycetes</taxon>
        <taxon>Mycobacteriales</taxon>
        <taxon>Mycobacteriaceae</taxon>
        <taxon>Mycolicibacterium</taxon>
    </lineage>
</organism>